<gene>
    <name evidence="2" type="ORF">FGO68_gene6687</name>
</gene>
<sequence>MSFLLEALTLSPYLGRKVIVKGQKLKIYIKKIAQIYEYELALYQGIHLIKSKQGNKKIVIYKRKLKGYINQLRIGFNTINPYNNFNLFRFALLILLILIVQKALIRMIITIQASI</sequence>
<keyword evidence="1" id="KW-0472">Membrane</keyword>
<dbReference type="EMBL" id="RRYP01000962">
    <property type="protein sequence ID" value="TNV86592.1"/>
    <property type="molecule type" value="Genomic_DNA"/>
</dbReference>
<accession>A0A8J8P3T7</accession>
<proteinExistence type="predicted"/>
<dbReference type="AlphaFoldDB" id="A0A8J8P3T7"/>
<comment type="caution">
    <text evidence="2">The sequence shown here is derived from an EMBL/GenBank/DDBJ whole genome shotgun (WGS) entry which is preliminary data.</text>
</comment>
<reference evidence="2" key="1">
    <citation type="submission" date="2019-06" db="EMBL/GenBank/DDBJ databases">
        <authorList>
            <person name="Zheng W."/>
        </authorList>
    </citation>
    <scope>NUCLEOTIDE SEQUENCE</scope>
    <source>
        <strain evidence="2">QDHG01</strain>
    </source>
</reference>
<keyword evidence="3" id="KW-1185">Reference proteome</keyword>
<evidence type="ECO:0000256" key="1">
    <source>
        <dbReference type="SAM" id="Phobius"/>
    </source>
</evidence>
<dbReference type="Proteomes" id="UP000785679">
    <property type="component" value="Unassembled WGS sequence"/>
</dbReference>
<keyword evidence="1" id="KW-0812">Transmembrane</keyword>
<feature type="transmembrane region" description="Helical" evidence="1">
    <location>
        <begin position="87"/>
        <end position="105"/>
    </location>
</feature>
<name>A0A8J8P3T7_HALGN</name>
<keyword evidence="1" id="KW-1133">Transmembrane helix</keyword>
<evidence type="ECO:0000313" key="3">
    <source>
        <dbReference type="Proteomes" id="UP000785679"/>
    </source>
</evidence>
<protein>
    <submittedName>
        <fullName evidence="2">Uncharacterized protein</fullName>
    </submittedName>
</protein>
<organism evidence="2 3">
    <name type="scientific">Halteria grandinella</name>
    <dbReference type="NCBI Taxonomy" id="5974"/>
    <lineage>
        <taxon>Eukaryota</taxon>
        <taxon>Sar</taxon>
        <taxon>Alveolata</taxon>
        <taxon>Ciliophora</taxon>
        <taxon>Intramacronucleata</taxon>
        <taxon>Spirotrichea</taxon>
        <taxon>Stichotrichia</taxon>
        <taxon>Sporadotrichida</taxon>
        <taxon>Halteriidae</taxon>
        <taxon>Halteria</taxon>
    </lineage>
</organism>
<evidence type="ECO:0000313" key="2">
    <source>
        <dbReference type="EMBL" id="TNV86592.1"/>
    </source>
</evidence>